<feature type="transmembrane region" description="Helical" evidence="5">
    <location>
        <begin position="50"/>
        <end position="69"/>
    </location>
</feature>
<protein>
    <submittedName>
        <fullName evidence="7">Phosphate transporter PHO1</fullName>
    </submittedName>
</protein>
<keyword evidence="4 5" id="KW-0472">Membrane</keyword>
<feature type="domain" description="EXS" evidence="6">
    <location>
        <begin position="11"/>
        <end position="75"/>
    </location>
</feature>
<evidence type="ECO:0000256" key="3">
    <source>
        <dbReference type="ARBA" id="ARBA00022989"/>
    </source>
</evidence>
<organism evidence="7 8">
    <name type="scientific">Thalictrum thalictroides</name>
    <name type="common">Rue-anemone</name>
    <name type="synonym">Anemone thalictroides</name>
    <dbReference type="NCBI Taxonomy" id="46969"/>
    <lineage>
        <taxon>Eukaryota</taxon>
        <taxon>Viridiplantae</taxon>
        <taxon>Streptophyta</taxon>
        <taxon>Embryophyta</taxon>
        <taxon>Tracheophyta</taxon>
        <taxon>Spermatophyta</taxon>
        <taxon>Magnoliopsida</taxon>
        <taxon>Ranunculales</taxon>
        <taxon>Ranunculaceae</taxon>
        <taxon>Thalictroideae</taxon>
        <taxon>Thalictrum</taxon>
    </lineage>
</organism>
<dbReference type="InterPro" id="IPR004342">
    <property type="entry name" value="EXS_C"/>
</dbReference>
<dbReference type="PANTHER" id="PTHR48477:SF1">
    <property type="entry name" value="PHOSPHATE TRANSPORTER PHO1"/>
    <property type="match status" value="1"/>
</dbReference>
<reference evidence="7 8" key="1">
    <citation type="submission" date="2020-06" db="EMBL/GenBank/DDBJ databases">
        <title>Transcriptomic and genomic resources for Thalictrum thalictroides and T. hernandezii: Facilitating candidate gene discovery in an emerging model plant lineage.</title>
        <authorList>
            <person name="Arias T."/>
            <person name="Riano-Pachon D.M."/>
            <person name="Di Stilio V.S."/>
        </authorList>
    </citation>
    <scope>NUCLEOTIDE SEQUENCE [LARGE SCALE GENOMIC DNA]</scope>
    <source>
        <strain evidence="8">cv. WT478/WT964</strain>
        <tissue evidence="7">Leaves</tissue>
    </source>
</reference>
<evidence type="ECO:0000256" key="1">
    <source>
        <dbReference type="ARBA" id="ARBA00004141"/>
    </source>
</evidence>
<name>A0A7J6W4G1_THATH</name>
<dbReference type="AlphaFoldDB" id="A0A7J6W4G1"/>
<dbReference type="GO" id="GO:0016020">
    <property type="term" value="C:membrane"/>
    <property type="evidence" value="ECO:0007669"/>
    <property type="project" value="UniProtKB-SubCell"/>
</dbReference>
<accession>A0A7J6W4G1</accession>
<evidence type="ECO:0000256" key="4">
    <source>
        <dbReference type="ARBA" id="ARBA00023136"/>
    </source>
</evidence>
<evidence type="ECO:0000259" key="6">
    <source>
        <dbReference type="Pfam" id="PF03124"/>
    </source>
</evidence>
<evidence type="ECO:0000313" key="7">
    <source>
        <dbReference type="EMBL" id="KAF5191390.1"/>
    </source>
</evidence>
<dbReference type="PANTHER" id="PTHR48477">
    <property type="entry name" value="PHOSPHATE TRANSPORTER PHO1"/>
    <property type="match status" value="1"/>
</dbReference>
<feature type="transmembrane region" description="Helical" evidence="5">
    <location>
        <begin position="20"/>
        <end position="38"/>
    </location>
</feature>
<keyword evidence="3 5" id="KW-1133">Transmembrane helix</keyword>
<dbReference type="OrthoDB" id="9970435at2759"/>
<gene>
    <name evidence="7" type="ORF">FRX31_019022</name>
</gene>
<evidence type="ECO:0000256" key="2">
    <source>
        <dbReference type="ARBA" id="ARBA00022692"/>
    </source>
</evidence>
<comment type="subcellular location">
    <subcellularLocation>
        <location evidence="1">Membrane</location>
        <topology evidence="1">Multi-pass membrane protein</topology>
    </subcellularLocation>
</comment>
<evidence type="ECO:0000313" key="8">
    <source>
        <dbReference type="Proteomes" id="UP000554482"/>
    </source>
</evidence>
<dbReference type="Pfam" id="PF03124">
    <property type="entry name" value="EXS"/>
    <property type="match status" value="1"/>
</dbReference>
<comment type="caution">
    <text evidence="7">The sequence shown here is derived from an EMBL/GenBank/DDBJ whole genome shotgun (WGS) entry which is preliminary data.</text>
</comment>
<evidence type="ECO:0000256" key="5">
    <source>
        <dbReference type="SAM" id="Phobius"/>
    </source>
</evidence>
<dbReference type="Proteomes" id="UP000554482">
    <property type="component" value="Unassembled WGS sequence"/>
</dbReference>
<proteinExistence type="predicted"/>
<keyword evidence="2 5" id="KW-0812">Transmembrane</keyword>
<dbReference type="InterPro" id="IPR052486">
    <property type="entry name" value="PHO1"/>
</dbReference>
<sequence length="75" mass="8775">MVIHLILKSNEVFPQQVDAIPGVLLLVFIGLLICPFNIFYRSTRYCFLRVIRNIVFSPFYKVLMVNFFMADQLTS</sequence>
<keyword evidence="8" id="KW-1185">Reference proteome</keyword>
<dbReference type="GO" id="GO:0016036">
    <property type="term" value="P:cellular response to phosphate starvation"/>
    <property type="evidence" value="ECO:0007669"/>
    <property type="project" value="InterPro"/>
</dbReference>
<dbReference type="EMBL" id="JABWDY010022875">
    <property type="protein sequence ID" value="KAF5191390.1"/>
    <property type="molecule type" value="Genomic_DNA"/>
</dbReference>